<evidence type="ECO:0000256" key="1">
    <source>
        <dbReference type="SAM" id="MobiDB-lite"/>
    </source>
</evidence>
<reference evidence="2" key="1">
    <citation type="submission" date="2024-03" db="EMBL/GenBank/DDBJ databases">
        <authorList>
            <consortium name="ELIXIR-Norway"/>
            <consortium name="Elixir Norway"/>
        </authorList>
    </citation>
    <scope>NUCLEOTIDE SEQUENCE</scope>
</reference>
<evidence type="ECO:0000313" key="2">
    <source>
        <dbReference type="EMBL" id="CAK9862552.1"/>
    </source>
</evidence>
<proteinExistence type="predicted"/>
<keyword evidence="3" id="KW-1185">Reference proteome</keyword>
<accession>A0ABP1AJ22</accession>
<name>A0ABP1AJ22_9BRYO</name>
<feature type="region of interest" description="Disordered" evidence="1">
    <location>
        <begin position="1"/>
        <end position="35"/>
    </location>
</feature>
<dbReference type="Proteomes" id="UP001497522">
    <property type="component" value="Chromosome 13"/>
</dbReference>
<dbReference type="EMBL" id="OZ023714">
    <property type="protein sequence ID" value="CAK9862552.1"/>
    <property type="molecule type" value="Genomic_DNA"/>
</dbReference>
<feature type="region of interest" description="Disordered" evidence="1">
    <location>
        <begin position="67"/>
        <end position="86"/>
    </location>
</feature>
<protein>
    <submittedName>
        <fullName evidence="2">Uncharacterized protein</fullName>
    </submittedName>
</protein>
<evidence type="ECO:0000313" key="3">
    <source>
        <dbReference type="Proteomes" id="UP001497522"/>
    </source>
</evidence>
<organism evidence="2 3">
    <name type="scientific">Sphagnum jensenii</name>
    <dbReference type="NCBI Taxonomy" id="128206"/>
    <lineage>
        <taxon>Eukaryota</taxon>
        <taxon>Viridiplantae</taxon>
        <taxon>Streptophyta</taxon>
        <taxon>Embryophyta</taxon>
        <taxon>Bryophyta</taxon>
        <taxon>Sphagnophytina</taxon>
        <taxon>Sphagnopsida</taxon>
        <taxon>Sphagnales</taxon>
        <taxon>Sphagnaceae</taxon>
        <taxon>Sphagnum</taxon>
    </lineage>
</organism>
<gene>
    <name evidence="2" type="ORF">CSSPJE1EN2_LOCUS5547</name>
</gene>
<sequence length="86" mass="9792">MVDMAGMSQKSHKVSFKEVANTETNDNTEMHEEDTDHVERVNIGHGQTEVNTPHFTRTLKKQRYVTQPGNSVMFQSPAMEPEAKNM</sequence>